<evidence type="ECO:0000259" key="2">
    <source>
        <dbReference type="Pfam" id="PF00248"/>
    </source>
</evidence>
<dbReference type="EC" id="1.1.1.65" evidence="3"/>
<protein>
    <submittedName>
        <fullName evidence="3">Pyridoxine 4-dehydrogenase</fullName>
        <ecNumber evidence="3">1.1.1.65</ecNumber>
    </submittedName>
</protein>
<evidence type="ECO:0000313" key="4">
    <source>
        <dbReference type="Proteomes" id="UP001183629"/>
    </source>
</evidence>
<dbReference type="EMBL" id="JAVDYC010000001">
    <property type="protein sequence ID" value="MDR7319814.1"/>
    <property type="molecule type" value="Genomic_DNA"/>
</dbReference>
<dbReference type="Proteomes" id="UP001183629">
    <property type="component" value="Unassembled WGS sequence"/>
</dbReference>
<dbReference type="PANTHER" id="PTHR43625:SF40">
    <property type="entry name" value="ALDO-KETO REDUCTASE YAKC [NADP(+)]"/>
    <property type="match status" value="1"/>
</dbReference>
<dbReference type="GO" id="GO:0050236">
    <property type="term" value="F:pyridoxine 4-dehydrogenase (NADP+) activity"/>
    <property type="evidence" value="ECO:0007669"/>
    <property type="project" value="UniProtKB-EC"/>
</dbReference>
<comment type="caution">
    <text evidence="3">The sequence shown here is derived from an EMBL/GenBank/DDBJ whole genome shotgun (WGS) entry which is preliminary data.</text>
</comment>
<dbReference type="InterPro" id="IPR023210">
    <property type="entry name" value="NADP_OxRdtase_dom"/>
</dbReference>
<dbReference type="AlphaFoldDB" id="A0AAE4CSJ6"/>
<evidence type="ECO:0000313" key="3">
    <source>
        <dbReference type="EMBL" id="MDR7319814.1"/>
    </source>
</evidence>
<dbReference type="InterPro" id="IPR050791">
    <property type="entry name" value="Aldo-Keto_reductase"/>
</dbReference>
<dbReference type="InterPro" id="IPR020471">
    <property type="entry name" value="AKR"/>
</dbReference>
<name>A0AAE4CSJ6_9ACTN</name>
<sequence>MLIDTGDFYDNGHHESLIRRALRPGDRDRVVISGKFGVLRDPAGRFVGVDARPAYLKSALAYSLQRLGTDYVDLYRPARLDPEVPIEDTVGALAEMVQAGRVRHVGLSEVGADTIRRAHAVHPITDVQIEYSLFSRGVERSILATCRELGIGVTAYGVLSHGLLTGAYDGGSGGHLPRFQGGNLAANLALVERLRPIADERGVTVAQLAIAWVLARGDDIVALVGAGRPGRIAAAVAAADLALSDADLAAIDEAVPAGAVAGDRYPAPQMATLDSER</sequence>
<keyword evidence="1 3" id="KW-0560">Oxidoreductase</keyword>
<keyword evidence="4" id="KW-1185">Reference proteome</keyword>
<proteinExistence type="predicted"/>
<dbReference type="Gene3D" id="3.20.20.100">
    <property type="entry name" value="NADP-dependent oxidoreductase domain"/>
    <property type="match status" value="1"/>
</dbReference>
<gene>
    <name evidence="3" type="ORF">J2S44_000064</name>
</gene>
<dbReference type="PANTHER" id="PTHR43625">
    <property type="entry name" value="AFLATOXIN B1 ALDEHYDE REDUCTASE"/>
    <property type="match status" value="1"/>
</dbReference>
<reference evidence="3 4" key="1">
    <citation type="submission" date="2023-07" db="EMBL/GenBank/DDBJ databases">
        <title>Sequencing the genomes of 1000 actinobacteria strains.</title>
        <authorList>
            <person name="Klenk H.-P."/>
        </authorList>
    </citation>
    <scope>NUCLEOTIDE SEQUENCE [LARGE SCALE GENOMIC DNA]</scope>
    <source>
        <strain evidence="3 4">DSM 44711</strain>
    </source>
</reference>
<dbReference type="RefSeq" id="WP_310407666.1">
    <property type="nucleotide sequence ID" value="NZ_JAVDYC010000001.1"/>
</dbReference>
<accession>A0AAE4CSJ6</accession>
<dbReference type="Pfam" id="PF00248">
    <property type="entry name" value="Aldo_ket_red"/>
    <property type="match status" value="1"/>
</dbReference>
<dbReference type="SUPFAM" id="SSF51430">
    <property type="entry name" value="NAD(P)-linked oxidoreductase"/>
    <property type="match status" value="1"/>
</dbReference>
<dbReference type="PRINTS" id="PR00069">
    <property type="entry name" value="ALDKETRDTASE"/>
</dbReference>
<dbReference type="InterPro" id="IPR036812">
    <property type="entry name" value="NAD(P)_OxRdtase_dom_sf"/>
</dbReference>
<dbReference type="GO" id="GO:0005737">
    <property type="term" value="C:cytoplasm"/>
    <property type="evidence" value="ECO:0007669"/>
    <property type="project" value="TreeGrafter"/>
</dbReference>
<feature type="domain" description="NADP-dependent oxidoreductase" evidence="2">
    <location>
        <begin position="2"/>
        <end position="254"/>
    </location>
</feature>
<organism evidence="3 4">
    <name type="scientific">Catenuloplanes niger</name>
    <dbReference type="NCBI Taxonomy" id="587534"/>
    <lineage>
        <taxon>Bacteria</taxon>
        <taxon>Bacillati</taxon>
        <taxon>Actinomycetota</taxon>
        <taxon>Actinomycetes</taxon>
        <taxon>Micromonosporales</taxon>
        <taxon>Micromonosporaceae</taxon>
        <taxon>Catenuloplanes</taxon>
    </lineage>
</organism>
<evidence type="ECO:0000256" key="1">
    <source>
        <dbReference type="ARBA" id="ARBA00023002"/>
    </source>
</evidence>